<dbReference type="EMBL" id="KN817581">
    <property type="protein sequence ID" value="KJA19110.1"/>
    <property type="molecule type" value="Genomic_DNA"/>
</dbReference>
<name>A0A0D2PG90_HYPSF</name>
<sequence length="80" mass="8853">MILTHRLTWLIMSPCHHVTSRRVGRRAAGLRVKHMWSQSGGGGNRGVYAPFSASRAVQFTAKVVNFDIFPAKHDGVGTTY</sequence>
<gene>
    <name evidence="1" type="ORF">HYPSUDRAFT_905400</name>
</gene>
<protein>
    <submittedName>
        <fullName evidence="1">Uncharacterized protein</fullName>
    </submittedName>
</protein>
<evidence type="ECO:0000313" key="1">
    <source>
        <dbReference type="EMBL" id="KJA19110.1"/>
    </source>
</evidence>
<keyword evidence="2" id="KW-1185">Reference proteome</keyword>
<accession>A0A0D2PG90</accession>
<organism evidence="1 2">
    <name type="scientific">Hypholoma sublateritium (strain FD-334 SS-4)</name>
    <dbReference type="NCBI Taxonomy" id="945553"/>
    <lineage>
        <taxon>Eukaryota</taxon>
        <taxon>Fungi</taxon>
        <taxon>Dikarya</taxon>
        <taxon>Basidiomycota</taxon>
        <taxon>Agaricomycotina</taxon>
        <taxon>Agaricomycetes</taxon>
        <taxon>Agaricomycetidae</taxon>
        <taxon>Agaricales</taxon>
        <taxon>Agaricineae</taxon>
        <taxon>Strophariaceae</taxon>
        <taxon>Hypholoma</taxon>
    </lineage>
</organism>
<dbReference type="Proteomes" id="UP000054270">
    <property type="component" value="Unassembled WGS sequence"/>
</dbReference>
<proteinExistence type="predicted"/>
<evidence type="ECO:0000313" key="2">
    <source>
        <dbReference type="Proteomes" id="UP000054270"/>
    </source>
</evidence>
<dbReference type="AlphaFoldDB" id="A0A0D2PG90"/>
<reference evidence="2" key="1">
    <citation type="submission" date="2014-04" db="EMBL/GenBank/DDBJ databases">
        <title>Evolutionary Origins and Diversification of the Mycorrhizal Mutualists.</title>
        <authorList>
            <consortium name="DOE Joint Genome Institute"/>
            <consortium name="Mycorrhizal Genomics Consortium"/>
            <person name="Kohler A."/>
            <person name="Kuo A."/>
            <person name="Nagy L.G."/>
            <person name="Floudas D."/>
            <person name="Copeland A."/>
            <person name="Barry K.W."/>
            <person name="Cichocki N."/>
            <person name="Veneault-Fourrey C."/>
            <person name="LaButti K."/>
            <person name="Lindquist E.A."/>
            <person name="Lipzen A."/>
            <person name="Lundell T."/>
            <person name="Morin E."/>
            <person name="Murat C."/>
            <person name="Riley R."/>
            <person name="Ohm R."/>
            <person name="Sun H."/>
            <person name="Tunlid A."/>
            <person name="Henrissat B."/>
            <person name="Grigoriev I.V."/>
            <person name="Hibbett D.S."/>
            <person name="Martin F."/>
        </authorList>
    </citation>
    <scope>NUCLEOTIDE SEQUENCE [LARGE SCALE GENOMIC DNA]</scope>
    <source>
        <strain evidence="2">FD-334 SS-4</strain>
    </source>
</reference>